<protein>
    <submittedName>
        <fullName evidence="1">DUF6376 family protein</fullName>
    </submittedName>
</protein>
<organism evidence="1 2">
    <name type="scientific">Metabacillus hrfriensis</name>
    <dbReference type="NCBI Taxonomy" id="3048891"/>
    <lineage>
        <taxon>Bacteria</taxon>
        <taxon>Bacillati</taxon>
        <taxon>Bacillota</taxon>
        <taxon>Bacilli</taxon>
        <taxon>Bacillales</taxon>
        <taxon>Bacillaceae</taxon>
        <taxon>Metabacillus</taxon>
    </lineage>
</organism>
<evidence type="ECO:0000313" key="2">
    <source>
        <dbReference type="Proteomes" id="UP001226091"/>
    </source>
</evidence>
<dbReference type="EMBL" id="CP126116">
    <property type="protein sequence ID" value="WHZ57109.1"/>
    <property type="molecule type" value="Genomic_DNA"/>
</dbReference>
<evidence type="ECO:0000313" key="1">
    <source>
        <dbReference type="EMBL" id="WHZ57109.1"/>
    </source>
</evidence>
<keyword evidence="2" id="KW-1185">Reference proteome</keyword>
<sequence length="148" mass="16419">MMKIFKVLAVLSIVFLSGCSLLEGVNSSLQYANDAKDYINQASTFAEELPALAEEAVNNEEARTELEQSLNNMKEEINTFKESDAPEIAEDAHNQLVSYSESLESGIDSALKQIENGEWNLKLLEDTEIVKTVSEMKSILDQIEQLGS</sequence>
<reference evidence="2" key="1">
    <citation type="journal article" date="2025" name="Aquaculture">
        <title>Assessment of the bioflocculant production and safety properties of Metabacillus hrfriensis sp. nov. based on phenotypic and whole-genome sequencing analysis.</title>
        <authorList>
            <person name="Zhang R."/>
            <person name="Zhao Z."/>
            <person name="Luo L."/>
            <person name="Wang S."/>
            <person name="Guo K."/>
            <person name="Xu W."/>
        </authorList>
    </citation>
    <scope>NUCLEOTIDE SEQUENCE [LARGE SCALE GENOMIC DNA]</scope>
    <source>
        <strain evidence="2">CT-WN-B3</strain>
    </source>
</reference>
<name>A0ACD4R9I3_9BACI</name>
<gene>
    <name evidence="1" type="ORF">QLQ22_20980</name>
</gene>
<accession>A0ACD4R9I3</accession>
<proteinExistence type="predicted"/>
<dbReference type="Proteomes" id="UP001226091">
    <property type="component" value="Chromosome"/>
</dbReference>